<comment type="caution">
    <text evidence="2">The sequence shown here is derived from an EMBL/GenBank/DDBJ whole genome shotgun (WGS) entry which is preliminary data.</text>
</comment>
<dbReference type="OrthoDB" id="78180at2759"/>
<feature type="transmembrane region" description="Helical" evidence="1">
    <location>
        <begin position="479"/>
        <end position="500"/>
    </location>
</feature>
<evidence type="ECO:0008006" key="4">
    <source>
        <dbReference type="Google" id="ProtNLM"/>
    </source>
</evidence>
<keyword evidence="1" id="KW-0812">Transmembrane</keyword>
<sequence>MRLLGPRAWGLNPIIGAPSLGLSSKTKDAGSKKLEAFGRIVSNLMAGGLILLSLFTLVVLINQGMFERLVISNNAQSATYFWAPYGKACKLNAHGWVPSSCTTQQSVATTAAAWTSIGAVLATQWYLELQQATALHITTCLIGGTSAVGWGAIVFVAGYDAFPECLPSNGAQPIAGIAMLDTTVRDGSGVYFLTLYSDLNSSMQTVIEHTNTDGTTQPIMSNPFRSVIRPDGTYENDELGTDFIILSTPLGSRYTVDAYCITEIEVVTGLGLPGWSQGFRPCFHSSQWCGIGKHSGHAVSPCWNCGHSITNASELIFLQVAFIVLTLLALNGDFYITFEGIRGLVAGKPVLTYAVLSGLERRKLLIVLIALNAGPSLLYLDVSRIYYFSENGYKICWFSALPLPLPNKCVVYSAPIFLYASVVSIFIALCPMSNFSYANNQFSAGLPALSMYLNNATWPSGSYIPNGIPTVVQLFPTTILLPAAASLAFSILTATIRHYLATNEWLLSLEWCTTNGFVTYCSIPRFITSLPLQRSQAIKIGNKMFCRPSTMALLGYASVTEKDVDHHGVVPYQPNHKAGETYVVSVYALSLALLPSSFACLRPYVVGTVNENHFKPAKRNIDQLEHFRKYRYTRGNCVT</sequence>
<feature type="transmembrane region" description="Helical" evidence="1">
    <location>
        <begin position="316"/>
        <end position="338"/>
    </location>
</feature>
<organism evidence="2 3">
    <name type="scientific">Achlya hypogyna</name>
    <name type="common">Oomycete</name>
    <name type="synonym">Protoachlya hypogyna</name>
    <dbReference type="NCBI Taxonomy" id="1202772"/>
    <lineage>
        <taxon>Eukaryota</taxon>
        <taxon>Sar</taxon>
        <taxon>Stramenopiles</taxon>
        <taxon>Oomycota</taxon>
        <taxon>Saprolegniomycetes</taxon>
        <taxon>Saprolegniales</taxon>
        <taxon>Achlyaceae</taxon>
        <taxon>Achlya</taxon>
    </lineage>
</organism>
<proteinExistence type="predicted"/>
<feature type="transmembrane region" description="Helical" evidence="1">
    <location>
        <begin position="409"/>
        <end position="429"/>
    </location>
</feature>
<protein>
    <recommendedName>
        <fullName evidence="4">Transmembrane protein</fullName>
    </recommendedName>
</protein>
<gene>
    <name evidence="2" type="ORF">ACHHYP_02116</name>
</gene>
<dbReference type="EMBL" id="JNBR01000392">
    <property type="protein sequence ID" value="OQR93889.1"/>
    <property type="molecule type" value="Genomic_DNA"/>
</dbReference>
<keyword evidence="1" id="KW-1133">Transmembrane helix</keyword>
<keyword evidence="1" id="KW-0472">Membrane</keyword>
<keyword evidence="3" id="KW-1185">Reference proteome</keyword>
<feature type="transmembrane region" description="Helical" evidence="1">
    <location>
        <begin position="364"/>
        <end position="388"/>
    </location>
</feature>
<name>A0A1V9Z7D3_ACHHY</name>
<accession>A0A1V9Z7D3</accession>
<feature type="transmembrane region" description="Helical" evidence="1">
    <location>
        <begin position="40"/>
        <end position="61"/>
    </location>
</feature>
<reference evidence="2 3" key="1">
    <citation type="journal article" date="2014" name="Genome Biol. Evol.">
        <title>The secreted proteins of Achlya hypogyna and Thraustotheca clavata identify the ancestral oomycete secretome and reveal gene acquisitions by horizontal gene transfer.</title>
        <authorList>
            <person name="Misner I."/>
            <person name="Blouin N."/>
            <person name="Leonard G."/>
            <person name="Richards T.A."/>
            <person name="Lane C.E."/>
        </authorList>
    </citation>
    <scope>NUCLEOTIDE SEQUENCE [LARGE SCALE GENOMIC DNA]</scope>
    <source>
        <strain evidence="2 3">ATCC 48635</strain>
    </source>
</reference>
<evidence type="ECO:0000313" key="2">
    <source>
        <dbReference type="EMBL" id="OQR93889.1"/>
    </source>
</evidence>
<dbReference type="Proteomes" id="UP000243579">
    <property type="component" value="Unassembled WGS sequence"/>
</dbReference>
<evidence type="ECO:0000313" key="3">
    <source>
        <dbReference type="Proteomes" id="UP000243579"/>
    </source>
</evidence>
<dbReference type="AlphaFoldDB" id="A0A1V9Z7D3"/>
<evidence type="ECO:0000256" key="1">
    <source>
        <dbReference type="SAM" id="Phobius"/>
    </source>
</evidence>